<dbReference type="InterPro" id="IPR027417">
    <property type="entry name" value="P-loop_NTPase"/>
</dbReference>
<dbReference type="Pfam" id="PF13191">
    <property type="entry name" value="AAA_16"/>
    <property type="match status" value="1"/>
</dbReference>
<dbReference type="Gene3D" id="1.25.40.10">
    <property type="entry name" value="Tetratricopeptide repeat domain"/>
    <property type="match status" value="1"/>
</dbReference>
<dbReference type="SUPFAM" id="SSF48452">
    <property type="entry name" value="TPR-like"/>
    <property type="match status" value="1"/>
</dbReference>
<dbReference type="Proteomes" id="UP001589647">
    <property type="component" value="Unassembled WGS sequence"/>
</dbReference>
<dbReference type="InterPro" id="IPR041664">
    <property type="entry name" value="AAA_16"/>
</dbReference>
<sequence>MPDTPPQPEPETAVSAAGQRAVAAGRDITAPVSTGDHSPIYAPRLEPGSLLAARQVQVQPQEPVRRLEAPRAWQFVGRDQELERLRALLTGEGAPVVVRQVLYGMGGVGKSELVRQYAHTYRDRYPVAWWITADSPQNLQQGLAALAAAIHPPVGLVGDVEQAAVWALDWLQAHPGWLVVLDNVEDPDDVRVCLDRLSAGHLVVTTRRDVYWPGLAPLALPVLDSAPALDLMRAIIGQSQPLGAGQMADLEAIAAELGYLPLALEQASAYMRQQRCSPARYLRQLREEPARTHARFPQGGDAERIMARLWHHHLRALQDHDRRHGLASEHLLRVLTCYAPDDVPRLLLGELSPDDYEAEGQESDEEGWDEALGVLASYSMITRSGVDDTETISMHRLFQSVIRHGLDYDDPRQHAARHTALTWIRQALPPDPDSNVSGWPVWRDLMPHIGALTSCHLHGTEPPELGSILNQATVFTATQGQHQRAYDLANRALAITEAAYGPDHPTVATLLGNLANSFRALGRPGEAVPLEQRALAITEAAYGPDHPSVATLL</sequence>
<dbReference type="Gene3D" id="3.40.50.300">
    <property type="entry name" value="P-loop containing nucleotide triphosphate hydrolases"/>
    <property type="match status" value="1"/>
</dbReference>
<feature type="domain" description="DUF7779" evidence="3">
    <location>
        <begin position="327"/>
        <end position="407"/>
    </location>
</feature>
<dbReference type="InterPro" id="IPR011990">
    <property type="entry name" value="TPR-like_helical_dom_sf"/>
</dbReference>
<dbReference type="PANTHER" id="PTHR35205">
    <property type="entry name" value="NB-ARC AND TPR DOMAIN PROTEIN"/>
    <property type="match status" value="1"/>
</dbReference>
<dbReference type="Pfam" id="PF25000">
    <property type="entry name" value="DUF7779"/>
    <property type="match status" value="1"/>
</dbReference>
<protein>
    <submittedName>
        <fullName evidence="4">Tetratricopeptide repeat protein</fullName>
    </submittedName>
</protein>
<reference evidence="4 5" key="1">
    <citation type="submission" date="2024-09" db="EMBL/GenBank/DDBJ databases">
        <authorList>
            <person name="Sun Q."/>
            <person name="Mori K."/>
        </authorList>
    </citation>
    <scope>NUCLEOTIDE SEQUENCE [LARGE SCALE GENOMIC DNA]</scope>
    <source>
        <strain evidence="4 5">CCM 3426</strain>
    </source>
</reference>
<accession>A0ABV5IDK2</accession>
<organism evidence="4 5">
    <name type="scientific">Nonomuraea spiralis</name>
    <dbReference type="NCBI Taxonomy" id="46182"/>
    <lineage>
        <taxon>Bacteria</taxon>
        <taxon>Bacillati</taxon>
        <taxon>Actinomycetota</taxon>
        <taxon>Actinomycetes</taxon>
        <taxon>Streptosporangiales</taxon>
        <taxon>Streptosporangiaceae</taxon>
        <taxon>Nonomuraea</taxon>
    </lineage>
</organism>
<dbReference type="InterPro" id="IPR056681">
    <property type="entry name" value="DUF7779"/>
</dbReference>
<dbReference type="Pfam" id="PF13424">
    <property type="entry name" value="TPR_12"/>
    <property type="match status" value="1"/>
</dbReference>
<evidence type="ECO:0000259" key="2">
    <source>
        <dbReference type="Pfam" id="PF13191"/>
    </source>
</evidence>
<dbReference type="SUPFAM" id="SSF52540">
    <property type="entry name" value="P-loop containing nucleoside triphosphate hydrolases"/>
    <property type="match status" value="1"/>
</dbReference>
<gene>
    <name evidence="4" type="ORF">ACFFV7_15600</name>
</gene>
<feature type="non-terminal residue" evidence="4">
    <location>
        <position position="553"/>
    </location>
</feature>
<feature type="compositionally biased region" description="Low complexity" evidence="1">
    <location>
        <begin position="13"/>
        <end position="26"/>
    </location>
</feature>
<evidence type="ECO:0000259" key="3">
    <source>
        <dbReference type="Pfam" id="PF25000"/>
    </source>
</evidence>
<dbReference type="RefSeq" id="WP_379478590.1">
    <property type="nucleotide sequence ID" value="NZ_JBHMEI010000010.1"/>
</dbReference>
<proteinExistence type="predicted"/>
<dbReference type="EMBL" id="JBHMEI010000010">
    <property type="protein sequence ID" value="MFB9202622.1"/>
    <property type="molecule type" value="Genomic_DNA"/>
</dbReference>
<feature type="domain" description="Orc1-like AAA ATPase" evidence="2">
    <location>
        <begin position="74"/>
        <end position="161"/>
    </location>
</feature>
<dbReference type="PANTHER" id="PTHR35205:SF1">
    <property type="entry name" value="ZU5 DOMAIN-CONTAINING PROTEIN"/>
    <property type="match status" value="1"/>
</dbReference>
<evidence type="ECO:0000313" key="5">
    <source>
        <dbReference type="Proteomes" id="UP001589647"/>
    </source>
</evidence>
<comment type="caution">
    <text evidence="4">The sequence shown here is derived from an EMBL/GenBank/DDBJ whole genome shotgun (WGS) entry which is preliminary data.</text>
</comment>
<evidence type="ECO:0000313" key="4">
    <source>
        <dbReference type="EMBL" id="MFB9202622.1"/>
    </source>
</evidence>
<keyword evidence="5" id="KW-1185">Reference proteome</keyword>
<feature type="region of interest" description="Disordered" evidence="1">
    <location>
        <begin position="1"/>
        <end position="41"/>
    </location>
</feature>
<name>A0ABV5IDK2_9ACTN</name>
<evidence type="ECO:0000256" key="1">
    <source>
        <dbReference type="SAM" id="MobiDB-lite"/>
    </source>
</evidence>